<reference evidence="8 9" key="1">
    <citation type="journal article" date="2012" name="Stand. Genomic Sci.">
        <title>Complete genome sequence of the melanogenic marine bacterium Marinomonas mediterranea type strain (MMB-1(T)).</title>
        <authorList>
            <person name="Lucas-Elio P."/>
            <person name="Goodwin L."/>
            <person name="Woyke T."/>
            <person name="Pitluck S."/>
            <person name="Nolan M."/>
            <person name="Kyrpides N.C."/>
            <person name="Detter J.C."/>
            <person name="Copeland A."/>
            <person name="Teshima H."/>
            <person name="Bruce D."/>
            <person name="Detter C."/>
            <person name="Tapia R."/>
            <person name="Han S."/>
            <person name="Land M.L."/>
            <person name="Ivanova N."/>
            <person name="Mikhailova N."/>
            <person name="Johnston A.W."/>
            <person name="Sanchez-Amat A."/>
        </authorList>
    </citation>
    <scope>NUCLEOTIDE SEQUENCE [LARGE SCALE GENOMIC DNA]</scope>
    <source>
        <strain evidence="9">ATCC 700492 / JCM 21426 / NBRC 103028 / MMB-1</strain>
    </source>
</reference>
<comment type="similarity">
    <text evidence="1 6">Belongs to the peptidase S14 family.</text>
</comment>
<dbReference type="SUPFAM" id="SSF52096">
    <property type="entry name" value="ClpP/crotonase"/>
    <property type="match status" value="1"/>
</dbReference>
<name>F2K1G3_MARM1</name>
<dbReference type="InterPro" id="IPR029045">
    <property type="entry name" value="ClpP/crotonase-like_dom_sf"/>
</dbReference>
<evidence type="ECO:0000313" key="8">
    <source>
        <dbReference type="EMBL" id="ADZ91094.1"/>
    </source>
</evidence>
<evidence type="ECO:0000256" key="2">
    <source>
        <dbReference type="ARBA" id="ARBA00022490"/>
    </source>
</evidence>
<dbReference type="GO" id="GO:0051117">
    <property type="term" value="F:ATPase binding"/>
    <property type="evidence" value="ECO:0007669"/>
    <property type="project" value="TreeGrafter"/>
</dbReference>
<evidence type="ECO:0000256" key="4">
    <source>
        <dbReference type="ARBA" id="ARBA00022801"/>
    </source>
</evidence>
<dbReference type="InterPro" id="IPR001907">
    <property type="entry name" value="ClpP"/>
</dbReference>
<evidence type="ECO:0000256" key="5">
    <source>
        <dbReference type="ARBA" id="ARBA00022825"/>
    </source>
</evidence>
<evidence type="ECO:0000256" key="3">
    <source>
        <dbReference type="ARBA" id="ARBA00022670"/>
    </source>
</evidence>
<keyword evidence="3" id="KW-0645">Protease</keyword>
<dbReference type="Gene3D" id="3.90.226.10">
    <property type="entry name" value="2-enoyl-CoA Hydratase, Chain A, domain 1"/>
    <property type="match status" value="1"/>
</dbReference>
<dbReference type="NCBIfam" id="NF045542">
    <property type="entry name" value="Clp_rel_HeadMat"/>
    <property type="match status" value="1"/>
</dbReference>
<dbReference type="InterPro" id="IPR023562">
    <property type="entry name" value="ClpP/TepA"/>
</dbReference>
<dbReference type="KEGG" id="mme:Marme_1838"/>
<dbReference type="PANTHER" id="PTHR10381">
    <property type="entry name" value="ATP-DEPENDENT CLP PROTEASE PROTEOLYTIC SUBUNIT"/>
    <property type="match status" value="1"/>
</dbReference>
<evidence type="ECO:0000256" key="6">
    <source>
        <dbReference type="RuleBase" id="RU003567"/>
    </source>
</evidence>
<dbReference type="EMBL" id="CP002583">
    <property type="protein sequence ID" value="ADZ91094.1"/>
    <property type="molecule type" value="Genomic_DNA"/>
</dbReference>
<dbReference type="Pfam" id="PF00574">
    <property type="entry name" value="CLP_protease"/>
    <property type="match status" value="1"/>
</dbReference>
<evidence type="ECO:0000313" key="9">
    <source>
        <dbReference type="Proteomes" id="UP000001062"/>
    </source>
</evidence>
<organism evidence="8 9">
    <name type="scientific">Marinomonas mediterranea (strain ATCC 700492 / JCM 21426 / NBRC 103028 / MMB-1)</name>
    <dbReference type="NCBI Taxonomy" id="717774"/>
    <lineage>
        <taxon>Bacteria</taxon>
        <taxon>Pseudomonadati</taxon>
        <taxon>Pseudomonadota</taxon>
        <taxon>Gammaproteobacteria</taxon>
        <taxon>Oceanospirillales</taxon>
        <taxon>Oceanospirillaceae</taxon>
        <taxon>Marinomonas</taxon>
    </lineage>
</organism>
<dbReference type="PRINTS" id="PR00127">
    <property type="entry name" value="CLPPROTEASEP"/>
</dbReference>
<keyword evidence="5" id="KW-0720">Serine protease</keyword>
<protein>
    <recommendedName>
        <fullName evidence="6">ATP-dependent Clp protease proteolytic subunit</fullName>
    </recommendedName>
</protein>
<feature type="region of interest" description="Disordered" evidence="7">
    <location>
        <begin position="306"/>
        <end position="342"/>
    </location>
</feature>
<keyword evidence="2" id="KW-0963">Cytoplasm</keyword>
<sequence length="342" mass="36708">MKWYEILNLTGGAGDKPRSVTINIHGTVGGSFFDPDAVAASEFIQAVQSMGDLDEIRVSLATPGGNFFDGLAIANFLKGHKAEVIIEILSEASSAGSAIAMGASAGKLRAYPASFMMIHNPLTGMQGNANDFRAMADKLDILKSGLLRLYAERTGIEGATLWEMLDQETLMTAEEAVLKGFVDEIIVTEAPVLNCNLASREQVKSEVLNSLKGAVSAQNSPPVNGSDNDAVQIIKMCHDKNLSFLASDFVTQNLSITDVQSRLTTANDIQNICATAGLNTVTQNLIQNMNNPAELLRIAVSETKAEMDEDIDSGGPKDLTQNKQNNENIKNSWSRAISAVKR</sequence>
<dbReference type="OrthoDB" id="9806592at2"/>
<dbReference type="GO" id="GO:0004176">
    <property type="term" value="F:ATP-dependent peptidase activity"/>
    <property type="evidence" value="ECO:0007669"/>
    <property type="project" value="InterPro"/>
</dbReference>
<dbReference type="PANTHER" id="PTHR10381:SF70">
    <property type="entry name" value="ATP-DEPENDENT CLP PROTEASE PROTEOLYTIC SUBUNIT"/>
    <property type="match status" value="1"/>
</dbReference>
<dbReference type="HOGENOM" id="CLU_810863_0_0_6"/>
<feature type="compositionally biased region" description="Polar residues" evidence="7">
    <location>
        <begin position="319"/>
        <end position="335"/>
    </location>
</feature>
<keyword evidence="4" id="KW-0378">Hydrolase</keyword>
<dbReference type="eggNOG" id="COG0740">
    <property type="taxonomic scope" value="Bacteria"/>
</dbReference>
<dbReference type="GO" id="GO:0004252">
    <property type="term" value="F:serine-type endopeptidase activity"/>
    <property type="evidence" value="ECO:0007669"/>
    <property type="project" value="InterPro"/>
</dbReference>
<dbReference type="RefSeq" id="WP_013660999.1">
    <property type="nucleotide sequence ID" value="NC_015276.1"/>
</dbReference>
<dbReference type="STRING" id="717774.Marme_1838"/>
<dbReference type="AlphaFoldDB" id="F2K1G3"/>
<evidence type="ECO:0000256" key="1">
    <source>
        <dbReference type="ARBA" id="ARBA00007039"/>
    </source>
</evidence>
<accession>F2K1G3</accession>
<dbReference type="CDD" id="cd07016">
    <property type="entry name" value="S14_ClpP_1"/>
    <property type="match status" value="1"/>
</dbReference>
<dbReference type="GO" id="GO:0006515">
    <property type="term" value="P:protein quality control for misfolded or incompletely synthesized proteins"/>
    <property type="evidence" value="ECO:0007669"/>
    <property type="project" value="TreeGrafter"/>
</dbReference>
<gene>
    <name evidence="8" type="ordered locus">Marme_1838</name>
</gene>
<keyword evidence="9" id="KW-1185">Reference proteome</keyword>
<dbReference type="GO" id="GO:0009368">
    <property type="term" value="C:endopeptidase Clp complex"/>
    <property type="evidence" value="ECO:0007669"/>
    <property type="project" value="TreeGrafter"/>
</dbReference>
<dbReference type="PATRIC" id="fig|717774.3.peg.1893"/>
<dbReference type="Proteomes" id="UP000001062">
    <property type="component" value="Chromosome"/>
</dbReference>
<evidence type="ECO:0000256" key="7">
    <source>
        <dbReference type="SAM" id="MobiDB-lite"/>
    </source>
</evidence>
<proteinExistence type="inferred from homology"/>